<keyword evidence="4" id="KW-1185">Reference proteome</keyword>
<dbReference type="EMBL" id="CP032694">
    <property type="protein sequence ID" value="AYG60561.1"/>
    <property type="molecule type" value="Genomic_DNA"/>
</dbReference>
<evidence type="ECO:0000313" key="4">
    <source>
        <dbReference type="Proteomes" id="UP000282195"/>
    </source>
</evidence>
<protein>
    <submittedName>
        <fullName evidence="3">Exopolysaccharide biosynthesis protein</fullName>
    </submittedName>
</protein>
<dbReference type="RefSeq" id="WP_120705535.1">
    <property type="nucleotide sequence ID" value="NZ_CP032694.1"/>
</dbReference>
<reference evidence="3 4" key="1">
    <citation type="submission" date="2018-10" db="EMBL/GenBank/DDBJ databases">
        <title>Rhizobium etli, R. leguminosarum and a new Rhizobium genospecies from Phaseolus dumosus.</title>
        <authorList>
            <person name="Ramirez-Puebla S.T."/>
            <person name="Rogel-Hernandez M.A."/>
            <person name="Guerrero G."/>
            <person name="Ormeno-Orrillo E."/>
            <person name="Martinez-Romero J.C."/>
            <person name="Negrete-Yankelevich S."/>
            <person name="Martinez-Romero E."/>
        </authorList>
    </citation>
    <scope>NUCLEOTIDE SEQUENCE [LARGE SCALE GENOMIC DNA]</scope>
    <source>
        <strain evidence="3 4">CCGE525</strain>
    </source>
</reference>
<feature type="region of interest" description="Disordered" evidence="1">
    <location>
        <begin position="60"/>
        <end position="116"/>
    </location>
</feature>
<organism evidence="3 4">
    <name type="scientific">Rhizobium jaguaris</name>
    <dbReference type="NCBI Taxonomy" id="1312183"/>
    <lineage>
        <taxon>Bacteria</taxon>
        <taxon>Pseudomonadati</taxon>
        <taxon>Pseudomonadota</taxon>
        <taxon>Alphaproteobacteria</taxon>
        <taxon>Hyphomicrobiales</taxon>
        <taxon>Rhizobiaceae</taxon>
        <taxon>Rhizobium/Agrobacterium group</taxon>
        <taxon>Rhizobium</taxon>
    </lineage>
</organism>
<gene>
    <name evidence="3" type="ORF">CCGE525_18385</name>
</gene>
<accession>A0A387FXJ8</accession>
<keyword evidence="2" id="KW-1133">Transmembrane helix</keyword>
<feature type="transmembrane region" description="Helical" evidence="2">
    <location>
        <begin position="12"/>
        <end position="32"/>
    </location>
</feature>
<sequence>MSVAPLRKKSRAVFWIAAIVIGSIILATALFANGMHNLRALDARYHLDLFKGAAQQPPTPAVTAAAAQTATGQAANPKPAETGAPRSPPANPATTTAPARAPVQTPATPAKAPAAAKVKHARRSHLFDTPVDALRGAFIRSWRTTGPMLCADLIKSGLPVGEWRQSALGVGTYECSYEIQKGGNGDSNAASFFIIIRGTPAGELDNIRIKVIMPDNVDGRAIGETFIDGVVQLLTETRWLDFQTALEAIGKLQDVTQRAFGAKLAFFREFQNDRSFNLQLGLERKTPEEIRTGIVFDKARWTLPSPSPVK</sequence>
<dbReference type="InterPro" id="IPR046071">
    <property type="entry name" value="DUF6030"/>
</dbReference>
<name>A0A387FXJ8_9HYPH</name>
<dbReference type="OrthoDB" id="8282592at2"/>
<keyword evidence="2" id="KW-0472">Membrane</keyword>
<proteinExistence type="predicted"/>
<evidence type="ECO:0000256" key="1">
    <source>
        <dbReference type="SAM" id="MobiDB-lite"/>
    </source>
</evidence>
<dbReference type="Pfam" id="PF19495">
    <property type="entry name" value="DUF6030"/>
    <property type="match status" value="1"/>
</dbReference>
<dbReference type="AlphaFoldDB" id="A0A387FXJ8"/>
<dbReference type="KEGG" id="rjg:CCGE525_18385"/>
<dbReference type="Proteomes" id="UP000282195">
    <property type="component" value="Chromosome"/>
</dbReference>
<keyword evidence="2" id="KW-0812">Transmembrane</keyword>
<evidence type="ECO:0000313" key="3">
    <source>
        <dbReference type="EMBL" id="AYG60561.1"/>
    </source>
</evidence>
<evidence type="ECO:0000256" key="2">
    <source>
        <dbReference type="SAM" id="Phobius"/>
    </source>
</evidence>
<feature type="compositionally biased region" description="Low complexity" evidence="1">
    <location>
        <begin position="60"/>
        <end position="77"/>
    </location>
</feature>
<feature type="compositionally biased region" description="Low complexity" evidence="1">
    <location>
        <begin position="92"/>
        <end position="116"/>
    </location>
</feature>